<dbReference type="Gene3D" id="3.30.565.10">
    <property type="entry name" value="Histidine kinase-like ATPase, C-terminal domain"/>
    <property type="match status" value="1"/>
</dbReference>
<feature type="binding site" evidence="5">
    <location>
        <begin position="111"/>
        <end position="116"/>
    </location>
    <ligand>
        <name>ATP</name>
        <dbReference type="ChEBI" id="CHEBI:30616"/>
    </ligand>
</feature>
<reference evidence="6 7" key="1">
    <citation type="submission" date="2015-07" db="EMBL/GenBank/DDBJ databases">
        <title>Whole genome sequence of Herpetosiphon geysericola DSM 7119.</title>
        <authorList>
            <person name="Hemp J."/>
            <person name="Ward L.M."/>
            <person name="Pace L.A."/>
            <person name="Fischer W.W."/>
        </authorList>
    </citation>
    <scope>NUCLEOTIDE SEQUENCE [LARGE SCALE GENOMIC DNA]</scope>
    <source>
        <strain evidence="6 7">DSM 7119</strain>
    </source>
</reference>
<name>A0A0P6YMB1_9CHLR</name>
<comment type="caution">
    <text evidence="6">The sequence shown here is derived from an EMBL/GenBank/DDBJ whole genome shotgun (WGS) entry which is preliminary data.</text>
</comment>
<keyword evidence="4" id="KW-0143">Chaperone</keyword>
<dbReference type="GO" id="GO:0005524">
    <property type="term" value="F:ATP binding"/>
    <property type="evidence" value="ECO:0007669"/>
    <property type="project" value="UniProtKB-KW"/>
</dbReference>
<dbReference type="Pfam" id="PF00183">
    <property type="entry name" value="HSP90"/>
    <property type="match status" value="1"/>
</dbReference>
<dbReference type="InterPro" id="IPR001404">
    <property type="entry name" value="Hsp90_fam"/>
</dbReference>
<evidence type="ECO:0000256" key="4">
    <source>
        <dbReference type="ARBA" id="ARBA00023186"/>
    </source>
</evidence>
<proteinExistence type="inferred from homology"/>
<dbReference type="InterPro" id="IPR036890">
    <property type="entry name" value="HATPase_C_sf"/>
</dbReference>
<dbReference type="Gene3D" id="3.30.230.80">
    <property type="match status" value="1"/>
</dbReference>
<feature type="binding site" evidence="5">
    <location>
        <position position="70"/>
    </location>
    <ligand>
        <name>ATP</name>
        <dbReference type="ChEBI" id="CHEBI:30616"/>
    </ligand>
</feature>
<gene>
    <name evidence="6" type="ORF">SE18_02500</name>
</gene>
<dbReference type="GO" id="GO:0051082">
    <property type="term" value="F:unfolded protein binding"/>
    <property type="evidence" value="ECO:0007669"/>
    <property type="project" value="InterPro"/>
</dbReference>
<organism evidence="6 7">
    <name type="scientific">Herpetosiphon geysericola</name>
    <dbReference type="NCBI Taxonomy" id="70996"/>
    <lineage>
        <taxon>Bacteria</taxon>
        <taxon>Bacillati</taxon>
        <taxon>Chloroflexota</taxon>
        <taxon>Chloroflexia</taxon>
        <taxon>Herpetosiphonales</taxon>
        <taxon>Herpetosiphonaceae</taxon>
        <taxon>Herpetosiphon</taxon>
    </lineage>
</organism>
<evidence type="ECO:0000313" key="6">
    <source>
        <dbReference type="EMBL" id="KPL91316.1"/>
    </source>
</evidence>
<protein>
    <recommendedName>
        <fullName evidence="8">Molecular chaperone Hsp90</fullName>
    </recommendedName>
</protein>
<dbReference type="EMBL" id="LGKP01000006">
    <property type="protein sequence ID" value="KPL91316.1"/>
    <property type="molecule type" value="Genomic_DNA"/>
</dbReference>
<dbReference type="STRING" id="70996.SE18_02500"/>
<evidence type="ECO:0000256" key="5">
    <source>
        <dbReference type="PIRSR" id="PIRSR002583-1"/>
    </source>
</evidence>
<dbReference type="GO" id="GO:0016887">
    <property type="term" value="F:ATP hydrolysis activity"/>
    <property type="evidence" value="ECO:0007669"/>
    <property type="project" value="InterPro"/>
</dbReference>
<sequence length="595" mass="66407">MMSTGTFQVDFEHLIRLLAENLYSDPHVAIRELIQNASDSCVRRIAQQALFKPAIHVRIEPNQRLLIVEDNGTGMARDDVVRYLATIGASQTRQVKFSTADQNAAQMLIGQFGIGFLSTFVIGQQVTVDTLAEGSEQAVLWRSQGSADYSLELGTRQTIGTTVTIELEPAFYNLLDESTLRSTIICYADFIQFPVYLGDDARPINRMNGPWHLDGSEHEYIDYVQHRFGAVPLAVEPIAIKQHNAECSGVLAIMPSSAALKIHPRKLDVFQRRMYVCEDMQLLPAWATFVCGIIDAPLLELVASREGFMIERPNYRALREALADAVRSFLIRLAQREPATFLQVVKQHNSGIKQAAVNDNQFFAAVADLLTFESDLGPITLTRYLERIPVRGAGERTIFYVLNDLPPSAQQRAIVGARGVPVLHVNLIEEKFLKKYCAARHGVSFQPLTAGIAELLEAETDPQWRKLEQHCEQLGMHVYAMRFEPSNLAALAMRASDYKREQVVDSLLKGSGSLLNFVQSVGRKRSDDYVLCLNTLNPLIQQLRDGQPSDQRWATVIRALWGYALLSSGIELTPELGEAVQHAQMSLLELALTQG</sequence>
<dbReference type="InterPro" id="IPR020575">
    <property type="entry name" value="Hsp90_N"/>
</dbReference>
<dbReference type="PANTHER" id="PTHR11528">
    <property type="entry name" value="HEAT SHOCK PROTEIN 90 FAMILY MEMBER"/>
    <property type="match status" value="1"/>
</dbReference>
<dbReference type="GO" id="GO:0140662">
    <property type="term" value="F:ATP-dependent protein folding chaperone"/>
    <property type="evidence" value="ECO:0007669"/>
    <property type="project" value="InterPro"/>
</dbReference>
<comment type="similarity">
    <text evidence="1">Belongs to the heat shock protein 90 family.</text>
</comment>
<feature type="binding site" evidence="5">
    <location>
        <position position="75"/>
    </location>
    <ligand>
        <name>ATP</name>
        <dbReference type="ChEBI" id="CHEBI:30616"/>
    </ligand>
</feature>
<dbReference type="PIRSF" id="PIRSF002583">
    <property type="entry name" value="Hsp90"/>
    <property type="match status" value="1"/>
</dbReference>
<evidence type="ECO:0008006" key="8">
    <source>
        <dbReference type="Google" id="ProtNLM"/>
    </source>
</evidence>
<dbReference type="Pfam" id="PF13589">
    <property type="entry name" value="HATPase_c_3"/>
    <property type="match status" value="1"/>
</dbReference>
<keyword evidence="7" id="KW-1185">Reference proteome</keyword>
<feature type="binding site" evidence="5">
    <location>
        <position position="32"/>
    </location>
    <ligand>
        <name>ATP</name>
        <dbReference type="ChEBI" id="CHEBI:30616"/>
    </ligand>
</feature>
<dbReference type="SUPFAM" id="SSF54211">
    <property type="entry name" value="Ribosomal protein S5 domain 2-like"/>
    <property type="match status" value="1"/>
</dbReference>
<keyword evidence="3 5" id="KW-0067">ATP-binding</keyword>
<evidence type="ECO:0000256" key="2">
    <source>
        <dbReference type="ARBA" id="ARBA00022741"/>
    </source>
</evidence>
<feature type="binding site" evidence="5">
    <location>
        <position position="161"/>
    </location>
    <ligand>
        <name>ATP</name>
        <dbReference type="ChEBI" id="CHEBI:30616"/>
    </ligand>
</feature>
<dbReference type="InterPro" id="IPR020568">
    <property type="entry name" value="Ribosomal_Su5_D2-typ_SF"/>
</dbReference>
<accession>A0A0P6YMB1</accession>
<dbReference type="AlphaFoldDB" id="A0A0P6YMB1"/>
<feature type="binding site" evidence="5">
    <location>
        <position position="305"/>
    </location>
    <ligand>
        <name>ATP</name>
        <dbReference type="ChEBI" id="CHEBI:30616"/>
    </ligand>
</feature>
<evidence type="ECO:0000313" key="7">
    <source>
        <dbReference type="Proteomes" id="UP000050277"/>
    </source>
</evidence>
<feature type="binding site" evidence="5">
    <location>
        <position position="36"/>
    </location>
    <ligand>
        <name>ATP</name>
        <dbReference type="ChEBI" id="CHEBI:30616"/>
    </ligand>
</feature>
<dbReference type="PRINTS" id="PR00775">
    <property type="entry name" value="HEATSHOCK90"/>
</dbReference>
<evidence type="ECO:0000256" key="3">
    <source>
        <dbReference type="ARBA" id="ARBA00022840"/>
    </source>
</evidence>
<dbReference type="SUPFAM" id="SSF55874">
    <property type="entry name" value="ATPase domain of HSP90 chaperone/DNA topoisomerase II/histidine kinase"/>
    <property type="match status" value="1"/>
</dbReference>
<evidence type="ECO:0000256" key="1">
    <source>
        <dbReference type="ARBA" id="ARBA00008239"/>
    </source>
</evidence>
<dbReference type="Proteomes" id="UP000050277">
    <property type="component" value="Unassembled WGS sequence"/>
</dbReference>
<keyword evidence="2 5" id="KW-0547">Nucleotide-binding</keyword>